<accession>A0A2S1SK25</accession>
<dbReference type="AlphaFoldDB" id="A0A2S1SK25"/>
<dbReference type="InterPro" id="IPR004360">
    <property type="entry name" value="Glyas_Fos-R_dOase_dom"/>
</dbReference>
<sequence length="128" mass="14247">MEKLSETTNALNWFEIPVTDVQRAKSFYEKLFEINMQPIEMMDMEMVLFPSKNPKSGGALVKSPNHKPSTEGSIIYLNGNPDLQIVLDRIETAGGKVAMPKTNINPDTGNMAFFIDTEGNMIGLHSVK</sequence>
<dbReference type="Gene3D" id="3.10.180.10">
    <property type="entry name" value="2,3-Dihydroxybiphenyl 1,2-Dioxygenase, domain 1"/>
    <property type="match status" value="1"/>
</dbReference>
<dbReference type="RefSeq" id="WP_108904535.1">
    <property type="nucleotide sequence ID" value="NZ_CP029187.1"/>
</dbReference>
<gene>
    <name evidence="2" type="ORF">HYN49_13120</name>
</gene>
<dbReference type="SUPFAM" id="SSF54593">
    <property type="entry name" value="Glyoxalase/Bleomycin resistance protein/Dihydroxybiphenyl dioxygenase"/>
    <property type="match status" value="1"/>
</dbReference>
<dbReference type="EMBL" id="CP029187">
    <property type="protein sequence ID" value="AWI26758.1"/>
    <property type="molecule type" value="Genomic_DNA"/>
</dbReference>
<dbReference type="KEGG" id="fpal:HYN49_13120"/>
<dbReference type="PROSITE" id="PS51819">
    <property type="entry name" value="VOC"/>
    <property type="match status" value="1"/>
</dbReference>
<dbReference type="PANTHER" id="PTHR33993">
    <property type="entry name" value="GLYOXALASE-RELATED"/>
    <property type="match status" value="1"/>
</dbReference>
<evidence type="ECO:0000259" key="1">
    <source>
        <dbReference type="PROSITE" id="PS51819"/>
    </source>
</evidence>
<feature type="domain" description="VOC" evidence="1">
    <location>
        <begin position="10"/>
        <end position="127"/>
    </location>
</feature>
<dbReference type="InterPro" id="IPR052164">
    <property type="entry name" value="Anthracycline_SecMetBiosynth"/>
</dbReference>
<dbReference type="InterPro" id="IPR029068">
    <property type="entry name" value="Glyas_Bleomycin-R_OHBP_Dase"/>
</dbReference>
<protein>
    <submittedName>
        <fullName evidence="2">Lactoylglutathione lyase</fullName>
    </submittedName>
</protein>
<keyword evidence="2" id="KW-0456">Lyase</keyword>
<dbReference type="InterPro" id="IPR037523">
    <property type="entry name" value="VOC_core"/>
</dbReference>
<dbReference type="GO" id="GO:0016829">
    <property type="term" value="F:lyase activity"/>
    <property type="evidence" value="ECO:0007669"/>
    <property type="project" value="UniProtKB-KW"/>
</dbReference>
<evidence type="ECO:0000313" key="2">
    <source>
        <dbReference type="EMBL" id="AWI26758.1"/>
    </source>
</evidence>
<dbReference type="Pfam" id="PF00903">
    <property type="entry name" value="Glyoxalase"/>
    <property type="match status" value="1"/>
</dbReference>
<evidence type="ECO:0000313" key="3">
    <source>
        <dbReference type="Proteomes" id="UP000244937"/>
    </source>
</evidence>
<dbReference type="Proteomes" id="UP000244937">
    <property type="component" value="Chromosome"/>
</dbReference>
<name>A0A2S1SK25_9FLAO</name>
<reference evidence="2 3" key="1">
    <citation type="submission" date="2018-05" db="EMBL/GenBank/DDBJ databases">
        <title>Genome sequencing of Flavobacterium sp. HYN0049.</title>
        <authorList>
            <person name="Yi H."/>
            <person name="Baek C."/>
        </authorList>
    </citation>
    <scope>NUCLEOTIDE SEQUENCE [LARGE SCALE GENOMIC DNA]</scope>
    <source>
        <strain evidence="2 3">HYN0049</strain>
    </source>
</reference>
<keyword evidence="3" id="KW-1185">Reference proteome</keyword>
<dbReference type="CDD" id="cd07247">
    <property type="entry name" value="SgaA_N_like"/>
    <property type="match status" value="1"/>
</dbReference>
<proteinExistence type="predicted"/>
<dbReference type="PANTHER" id="PTHR33993:SF2">
    <property type="entry name" value="VOC DOMAIN-CONTAINING PROTEIN"/>
    <property type="match status" value="1"/>
</dbReference>
<dbReference type="OrthoDB" id="9804235at2"/>
<organism evidence="2 3">
    <name type="scientific">Flavobacterium pallidum</name>
    <dbReference type="NCBI Taxonomy" id="2172098"/>
    <lineage>
        <taxon>Bacteria</taxon>
        <taxon>Pseudomonadati</taxon>
        <taxon>Bacteroidota</taxon>
        <taxon>Flavobacteriia</taxon>
        <taxon>Flavobacteriales</taxon>
        <taxon>Flavobacteriaceae</taxon>
        <taxon>Flavobacterium</taxon>
    </lineage>
</organism>